<proteinExistence type="predicted"/>
<organism evidence="2">
    <name type="scientific">Rhododendron williamsianum</name>
    <dbReference type="NCBI Taxonomy" id="262921"/>
    <lineage>
        <taxon>Eukaryota</taxon>
        <taxon>Viridiplantae</taxon>
        <taxon>Streptophyta</taxon>
        <taxon>Embryophyta</taxon>
        <taxon>Tracheophyta</taxon>
        <taxon>Spermatophyta</taxon>
        <taxon>Magnoliopsida</taxon>
        <taxon>eudicotyledons</taxon>
        <taxon>Gunneridae</taxon>
        <taxon>Pentapetalae</taxon>
        <taxon>asterids</taxon>
        <taxon>Ericales</taxon>
        <taxon>Ericaceae</taxon>
        <taxon>Ericoideae</taxon>
        <taxon>Rhodoreae</taxon>
        <taxon>Rhododendron</taxon>
    </lineage>
</organism>
<protein>
    <recommendedName>
        <fullName evidence="1">O-methyltransferase dimerisation domain-containing protein</fullName>
    </recommendedName>
</protein>
<dbReference type="OrthoDB" id="1931666at2759"/>
<dbReference type="InterPro" id="IPR012967">
    <property type="entry name" value="COMT_dimerisation"/>
</dbReference>
<dbReference type="SUPFAM" id="SSF46785">
    <property type="entry name" value="Winged helix' DNA-binding domain"/>
    <property type="match status" value="1"/>
</dbReference>
<gene>
    <name evidence="2" type="ORF">C3L33_20599</name>
</gene>
<comment type="caution">
    <text evidence="2">The sequence shown here is derived from an EMBL/GenBank/DDBJ whole genome shotgun (WGS) entry which is preliminary data.</text>
</comment>
<dbReference type="Gene3D" id="1.10.10.10">
    <property type="entry name" value="Winged helix-like DNA-binding domain superfamily/Winged helix DNA-binding domain"/>
    <property type="match status" value="1"/>
</dbReference>
<dbReference type="GO" id="GO:0046983">
    <property type="term" value="F:protein dimerization activity"/>
    <property type="evidence" value="ECO:0007669"/>
    <property type="project" value="InterPro"/>
</dbReference>
<evidence type="ECO:0000313" key="2">
    <source>
        <dbReference type="EMBL" id="KAE9447505.1"/>
    </source>
</evidence>
<feature type="domain" description="O-methyltransferase dimerisation" evidence="1">
    <location>
        <begin position="16"/>
        <end position="74"/>
    </location>
</feature>
<dbReference type="InterPro" id="IPR036390">
    <property type="entry name" value="WH_DNA-bd_sf"/>
</dbReference>
<reference evidence="2" key="1">
    <citation type="journal article" date="2019" name="Genome Biol. Evol.">
        <title>The Rhododendron genome and chromosomal organization provide insight into shared whole-genome duplications across the heath family (Ericaceae).</title>
        <authorList>
            <person name="Soza V.L."/>
            <person name="Lindsley D."/>
            <person name="Waalkes A."/>
            <person name="Ramage E."/>
            <person name="Patwardhan R.P."/>
            <person name="Burton J.N."/>
            <person name="Adey A."/>
            <person name="Kumar A."/>
            <person name="Qiu R."/>
            <person name="Shendure J."/>
            <person name="Hall B."/>
        </authorList>
    </citation>
    <scope>NUCLEOTIDE SEQUENCE</scope>
    <source>
        <strain evidence="2">RSF 1966-606</strain>
    </source>
</reference>
<dbReference type="InterPro" id="IPR036388">
    <property type="entry name" value="WH-like_DNA-bd_sf"/>
</dbReference>
<dbReference type="Pfam" id="PF08100">
    <property type="entry name" value="Dimerisation"/>
    <property type="match status" value="1"/>
</dbReference>
<evidence type="ECO:0000259" key="1">
    <source>
        <dbReference type="Pfam" id="PF08100"/>
    </source>
</evidence>
<dbReference type="EMBL" id="QEFC01003510">
    <property type="protein sequence ID" value="KAE9447505.1"/>
    <property type="molecule type" value="Genomic_DNA"/>
</dbReference>
<accession>A0A6A4KP70</accession>
<dbReference type="AlphaFoldDB" id="A0A6A4KP70"/>
<feature type="non-terminal residue" evidence="2">
    <location>
        <position position="1"/>
    </location>
</feature>
<sequence length="128" mass="14810">MVLYSAVNVEIWLWVKCAIQLGILDALETHDGPTTLPDLSSALHHIMRFLIHRKIFKEDPTGYLQMPLSRLLLTKNSDKSVADFRVVWGFHLSIKLEKWYSLKLGPTLPISWKFDTNRVMKLEGFTKV</sequence>
<name>A0A6A4KP70_9ERIC</name>